<feature type="compositionally biased region" description="Low complexity" evidence="1">
    <location>
        <begin position="153"/>
        <end position="174"/>
    </location>
</feature>
<name>A0A9K3GKB7_9EUKA</name>
<proteinExistence type="predicted"/>
<feature type="region of interest" description="Disordered" evidence="1">
    <location>
        <begin position="68"/>
        <end position="91"/>
    </location>
</feature>
<dbReference type="Proteomes" id="UP000265618">
    <property type="component" value="Unassembled WGS sequence"/>
</dbReference>
<evidence type="ECO:0000256" key="1">
    <source>
        <dbReference type="SAM" id="MobiDB-lite"/>
    </source>
</evidence>
<feature type="compositionally biased region" description="Basic and acidic residues" evidence="1">
    <location>
        <begin position="262"/>
        <end position="274"/>
    </location>
</feature>
<reference evidence="2 3" key="1">
    <citation type="journal article" date="2018" name="PLoS ONE">
        <title>The draft genome of Kipferlia bialata reveals reductive genome evolution in fornicate parasites.</title>
        <authorList>
            <person name="Tanifuji G."/>
            <person name="Takabayashi S."/>
            <person name="Kume K."/>
            <person name="Takagi M."/>
            <person name="Nakayama T."/>
            <person name="Kamikawa R."/>
            <person name="Inagaki Y."/>
            <person name="Hashimoto T."/>
        </authorList>
    </citation>
    <scope>NUCLEOTIDE SEQUENCE [LARGE SCALE GENOMIC DNA]</scope>
    <source>
        <strain evidence="2">NY0173</strain>
    </source>
</reference>
<sequence>MQLQRKAVQDRSRALQVLHTDIERVLREVDVADLQKAVFELYNRHVDTPTARQLELPLHASQAMVDARGGGRTSSMRAPSGGTPSVGSAHSTGSVLADVVNEGSRQRQESSLNENSALLMASNALRKQNARLRNELNSALSRIADAKLKEASRSTSRLSESRTASRTSSRGMSRQGSMVGRDSQMLNPLPRRRSASSASRRERDGSSDSMIERDTHPTPKGGIPPRKLPIRARSMSAMGSRNSRPIGGARSLKPVLRIASRTSDREERDRELLRSHSRGGQMAVSTVEREREAEKEREREIALRAEKAQLETVLQVLDTDPLRPVDLATSIPPPSTPEQRGHSVRIPSSSPIESLATH</sequence>
<feature type="non-terminal residue" evidence="2">
    <location>
        <position position="1"/>
    </location>
</feature>
<organism evidence="2 3">
    <name type="scientific">Kipferlia bialata</name>
    <dbReference type="NCBI Taxonomy" id="797122"/>
    <lineage>
        <taxon>Eukaryota</taxon>
        <taxon>Metamonada</taxon>
        <taxon>Carpediemonas-like organisms</taxon>
        <taxon>Kipferlia</taxon>
    </lineage>
</organism>
<feature type="region of interest" description="Disordered" evidence="1">
    <location>
        <begin position="319"/>
        <end position="358"/>
    </location>
</feature>
<accession>A0A9K3GKB7</accession>
<gene>
    <name evidence="2" type="ORF">KIPB_007827</name>
</gene>
<protein>
    <submittedName>
        <fullName evidence="2">Uncharacterized protein</fullName>
    </submittedName>
</protein>
<feature type="region of interest" description="Disordered" evidence="1">
    <location>
        <begin position="147"/>
        <end position="293"/>
    </location>
</feature>
<feature type="compositionally biased region" description="Polar residues" evidence="1">
    <location>
        <begin position="73"/>
        <end position="91"/>
    </location>
</feature>
<keyword evidence="3" id="KW-1185">Reference proteome</keyword>
<comment type="caution">
    <text evidence="2">The sequence shown here is derived from an EMBL/GenBank/DDBJ whole genome shotgun (WGS) entry which is preliminary data.</text>
</comment>
<dbReference type="EMBL" id="BDIP01002285">
    <property type="protein sequence ID" value="GIQ86052.1"/>
    <property type="molecule type" value="Genomic_DNA"/>
</dbReference>
<evidence type="ECO:0000313" key="2">
    <source>
        <dbReference type="EMBL" id="GIQ86052.1"/>
    </source>
</evidence>
<feature type="compositionally biased region" description="Polar residues" evidence="1">
    <location>
        <begin position="346"/>
        <end position="358"/>
    </location>
</feature>
<evidence type="ECO:0000313" key="3">
    <source>
        <dbReference type="Proteomes" id="UP000265618"/>
    </source>
</evidence>
<feature type="compositionally biased region" description="Basic and acidic residues" evidence="1">
    <location>
        <begin position="199"/>
        <end position="217"/>
    </location>
</feature>
<dbReference type="AlphaFoldDB" id="A0A9K3GKB7"/>